<dbReference type="RefSeq" id="WP_117118318.1">
    <property type="nucleotide sequence ID" value="NZ_BFBY01000006.1"/>
</dbReference>
<evidence type="ECO:0000256" key="11">
    <source>
        <dbReference type="ARBA" id="ARBA00045736"/>
    </source>
</evidence>
<keyword evidence="8 12" id="KW-1133">Transmembrane helix</keyword>
<name>A0A2Z6TG02_9LACO</name>
<comment type="subcellular location">
    <subcellularLocation>
        <location evidence="1">Cell membrane</location>
        <topology evidence="1">Multi-pass membrane protein</topology>
    </subcellularLocation>
</comment>
<evidence type="ECO:0000256" key="1">
    <source>
        <dbReference type="ARBA" id="ARBA00004651"/>
    </source>
</evidence>
<evidence type="ECO:0000256" key="7">
    <source>
        <dbReference type="ARBA" id="ARBA00022903"/>
    </source>
</evidence>
<comment type="function">
    <text evidence="11">Required for CpsD phosphorylation. Involved in the regulation of capsular polysaccharide biosynthesis. May be part of a complex that directs the coordinated polymerization and export to the cell surface of the capsular polysaccharide.</text>
</comment>
<evidence type="ECO:0000256" key="9">
    <source>
        <dbReference type="ARBA" id="ARBA00023136"/>
    </source>
</evidence>
<comment type="caution">
    <text evidence="14">The sequence shown here is derived from an EMBL/GenBank/DDBJ whole genome shotgun (WGS) entry which is preliminary data.</text>
</comment>
<keyword evidence="5" id="KW-1003">Cell membrane</keyword>
<dbReference type="EMBL" id="BFBY01000006">
    <property type="protein sequence ID" value="GBG04982.1"/>
    <property type="molecule type" value="Genomic_DNA"/>
</dbReference>
<evidence type="ECO:0000256" key="8">
    <source>
        <dbReference type="ARBA" id="ARBA00022989"/>
    </source>
</evidence>
<keyword evidence="10" id="KW-0270">Exopolysaccharide synthesis</keyword>
<feature type="transmembrane region" description="Helical" evidence="12">
    <location>
        <begin position="219"/>
        <end position="237"/>
    </location>
</feature>
<comment type="similarity">
    <text evidence="3">Belongs to the CpsC/CapA family.</text>
</comment>
<evidence type="ECO:0000256" key="2">
    <source>
        <dbReference type="ARBA" id="ARBA00005132"/>
    </source>
</evidence>
<keyword evidence="15" id="KW-1185">Reference proteome</keyword>
<evidence type="ECO:0000313" key="14">
    <source>
        <dbReference type="EMBL" id="GBG04982.1"/>
    </source>
</evidence>
<dbReference type="InterPro" id="IPR003856">
    <property type="entry name" value="LPS_length_determ_N"/>
</dbReference>
<dbReference type="Pfam" id="PF02706">
    <property type="entry name" value="Wzz"/>
    <property type="match status" value="1"/>
</dbReference>
<evidence type="ECO:0000259" key="13">
    <source>
        <dbReference type="Pfam" id="PF02706"/>
    </source>
</evidence>
<evidence type="ECO:0000256" key="12">
    <source>
        <dbReference type="SAM" id="Phobius"/>
    </source>
</evidence>
<dbReference type="GO" id="GO:0005886">
    <property type="term" value="C:plasma membrane"/>
    <property type="evidence" value="ECO:0007669"/>
    <property type="project" value="UniProtKB-SubCell"/>
</dbReference>
<dbReference type="InterPro" id="IPR050445">
    <property type="entry name" value="Bact_polysacc_biosynth/exp"/>
</dbReference>
<dbReference type="OrthoDB" id="2360475at2"/>
<evidence type="ECO:0000256" key="3">
    <source>
        <dbReference type="ARBA" id="ARBA00006683"/>
    </source>
</evidence>
<gene>
    <name evidence="14" type="ORF">LrDSM24759_08960</name>
</gene>
<proteinExistence type="inferred from homology"/>
<dbReference type="PANTHER" id="PTHR32309:SF13">
    <property type="entry name" value="FERRIC ENTEROBACTIN TRANSPORT PROTEIN FEPE"/>
    <property type="match status" value="1"/>
</dbReference>
<evidence type="ECO:0000256" key="5">
    <source>
        <dbReference type="ARBA" id="ARBA00022475"/>
    </source>
</evidence>
<organism evidence="14 15">
    <name type="scientific">Lactobacillus rodentium</name>
    <dbReference type="NCBI Taxonomy" id="947835"/>
    <lineage>
        <taxon>Bacteria</taxon>
        <taxon>Bacillati</taxon>
        <taxon>Bacillota</taxon>
        <taxon>Bacilli</taxon>
        <taxon>Lactobacillales</taxon>
        <taxon>Lactobacillaceae</taxon>
        <taxon>Lactobacillus</taxon>
    </lineage>
</organism>
<accession>A0A2Z6TG02</accession>
<dbReference type="Proteomes" id="UP000257317">
    <property type="component" value="Unassembled WGS sequence"/>
</dbReference>
<evidence type="ECO:0000256" key="4">
    <source>
        <dbReference type="ARBA" id="ARBA00020739"/>
    </source>
</evidence>
<evidence type="ECO:0000256" key="10">
    <source>
        <dbReference type="ARBA" id="ARBA00023169"/>
    </source>
</evidence>
<feature type="domain" description="Polysaccharide chain length determinant N-terminal" evidence="13">
    <location>
        <begin position="11"/>
        <end position="100"/>
    </location>
</feature>
<protein>
    <recommendedName>
        <fullName evidence="4">Capsular polysaccharide biosynthesis protein CpsC</fullName>
    </recommendedName>
</protein>
<keyword evidence="7" id="KW-0972">Capsule biogenesis/degradation</keyword>
<reference evidence="15" key="1">
    <citation type="submission" date="2018-03" db="EMBL/GenBank/DDBJ databases">
        <title>New taxa in the Lactobacillus gasseri group.</title>
        <authorList>
            <person name="Tanizawa Y."/>
            <person name="Tohno M."/>
            <person name="Endo A."/>
            <person name="Arita M."/>
        </authorList>
    </citation>
    <scope>NUCLEOTIDE SEQUENCE [LARGE SCALE GENOMIC DNA]</scope>
    <source>
        <strain evidence="15">DSM 24759</strain>
    </source>
</reference>
<dbReference type="AlphaFoldDB" id="A0A2Z6TG02"/>
<dbReference type="GO" id="GO:0004713">
    <property type="term" value="F:protein tyrosine kinase activity"/>
    <property type="evidence" value="ECO:0007669"/>
    <property type="project" value="TreeGrafter"/>
</dbReference>
<comment type="pathway">
    <text evidence="2">Capsule biogenesis; capsule polysaccharide biosynthesis.</text>
</comment>
<keyword evidence="6 12" id="KW-0812">Transmembrane</keyword>
<dbReference type="PANTHER" id="PTHR32309">
    <property type="entry name" value="TYROSINE-PROTEIN KINASE"/>
    <property type="match status" value="1"/>
</dbReference>
<dbReference type="GO" id="GO:0000271">
    <property type="term" value="P:polysaccharide biosynthetic process"/>
    <property type="evidence" value="ECO:0007669"/>
    <property type="project" value="UniProtKB-KW"/>
</dbReference>
<feature type="transmembrane region" description="Helical" evidence="12">
    <location>
        <begin position="26"/>
        <end position="48"/>
    </location>
</feature>
<keyword evidence="9 12" id="KW-0472">Membrane</keyword>
<evidence type="ECO:0000256" key="6">
    <source>
        <dbReference type="ARBA" id="ARBA00022692"/>
    </source>
</evidence>
<sequence length="289" mass="31947">MENNNNATQNNSIDLLRLWRLFKQHILSVIIWTVGLGIIGFALSEFVIQPKYSSSAQILVNQKKDRDPNALYNAQQADVQMINTYKDIITSPVILNDASDYLANPVKVVKKAQKAKYVVGADGVRRRVRAAKPAVTERDGQSYDYSAKELNKAVSVQTQQNSQVFTLTATAVTPDQSKAIANAVANSFKNKIPKIMNVNNVTIVSRATKGIKSFPNTKLFTLAGLVLGFIIALAIIITRDAMNTTVRDDDYLSNELGLTNLGTVTHFALSNSFSLNKDKDKGNRRNKRV</sequence>
<evidence type="ECO:0000313" key="15">
    <source>
        <dbReference type="Proteomes" id="UP000257317"/>
    </source>
</evidence>